<proteinExistence type="predicted"/>
<name>A0A2K9ITL8_9BACI</name>
<evidence type="ECO:0000259" key="1">
    <source>
        <dbReference type="Pfam" id="PF13392"/>
    </source>
</evidence>
<evidence type="ECO:0000313" key="3">
    <source>
        <dbReference type="Proteomes" id="UP000234237"/>
    </source>
</evidence>
<reference evidence="3" key="1">
    <citation type="submission" date="2016-11" db="EMBL/GenBank/DDBJ databases">
        <title>Complete genome sequence of Virgibacillus pantothenticus 21D, a halophilic bacterium isolated from the deep hypersaline anoxic basin Discovery in the Mediterranean Sea.</title>
        <authorList>
            <person name="Zeaiter Z."/>
            <person name="Booth J.M."/>
            <person name="Prosdocimi E.M."/>
            <person name="Mapelli F."/>
            <person name="Fusi M."/>
            <person name="Daffonchio D."/>
            <person name="Borin S."/>
            <person name="Crotti E."/>
        </authorList>
    </citation>
    <scope>NUCLEOTIDE SEQUENCE [LARGE SCALE GENOMIC DNA]</scope>
    <source>
        <strain evidence="3">21D</strain>
    </source>
</reference>
<dbReference type="AlphaFoldDB" id="A0A2K9ITL8"/>
<dbReference type="Gene3D" id="3.90.75.20">
    <property type="match status" value="1"/>
</dbReference>
<dbReference type="SUPFAM" id="SSF54060">
    <property type="entry name" value="His-Me finger endonucleases"/>
    <property type="match status" value="1"/>
</dbReference>
<organism evidence="2 3">
    <name type="scientific">Virgibacillus dokdonensis</name>
    <dbReference type="NCBI Taxonomy" id="302167"/>
    <lineage>
        <taxon>Bacteria</taxon>
        <taxon>Bacillati</taxon>
        <taxon>Bacillota</taxon>
        <taxon>Bacilli</taxon>
        <taxon>Bacillales</taxon>
        <taxon>Bacillaceae</taxon>
        <taxon>Virgibacillus</taxon>
    </lineage>
</organism>
<feature type="domain" description="HNH nuclease" evidence="1">
    <location>
        <begin position="121"/>
        <end position="163"/>
    </location>
</feature>
<dbReference type="Pfam" id="PF13392">
    <property type="entry name" value="HNH_3"/>
    <property type="match status" value="1"/>
</dbReference>
<dbReference type="RefSeq" id="WP_101932332.1">
    <property type="nucleotide sequence ID" value="NZ_CP018622.1"/>
</dbReference>
<accession>A0A2K9ITL8</accession>
<dbReference type="Proteomes" id="UP000234237">
    <property type="component" value="Chromosome"/>
</dbReference>
<dbReference type="InterPro" id="IPR003615">
    <property type="entry name" value="HNH_nuc"/>
</dbReference>
<dbReference type="KEGG" id="vpn:A21D_00022"/>
<dbReference type="EMBL" id="CP018622">
    <property type="protein sequence ID" value="AUJ23138.1"/>
    <property type="molecule type" value="Genomic_DNA"/>
</dbReference>
<protein>
    <recommendedName>
        <fullName evidence="1">HNH nuclease domain-containing protein</fullName>
    </recommendedName>
</protein>
<evidence type="ECO:0000313" key="2">
    <source>
        <dbReference type="EMBL" id="AUJ23138.1"/>
    </source>
</evidence>
<dbReference type="InterPro" id="IPR044925">
    <property type="entry name" value="His-Me_finger_sf"/>
</dbReference>
<sequence>MTKLFTHEQEMFIRENVKGLGNQELADLVNKTFDLSITRKQMKNWKRNHNLSSGLTGRFEKGNVPVNKGTKGLYNVGGNKTSFKKGQKAHNYKPVGSERIDRDGYVLIKVSDDGPWQKRWRHKHKILWEKANGPVSPGHKLLFADQNKQNIKLDNLILVTEKQMATLNKKGLIKNDADLTKTGILLADIYQKVSERKKGERK</sequence>
<gene>
    <name evidence="2" type="ORF">A21D_00022</name>
</gene>